<feature type="transmembrane region" description="Helical" evidence="7">
    <location>
        <begin position="140"/>
        <end position="161"/>
    </location>
</feature>
<name>A0ABT9DCZ8_9CELL</name>
<evidence type="ECO:0000256" key="3">
    <source>
        <dbReference type="ARBA" id="ARBA00022692"/>
    </source>
</evidence>
<keyword evidence="4" id="KW-0378">Hydrolase</keyword>
<evidence type="ECO:0000313" key="10">
    <source>
        <dbReference type="Proteomes" id="UP001232536"/>
    </source>
</evidence>
<keyword evidence="10" id="KW-1185">Reference proteome</keyword>
<dbReference type="RefSeq" id="WP_304600835.1">
    <property type="nucleotide sequence ID" value="NZ_JAUQYP010000001.1"/>
</dbReference>
<dbReference type="CDD" id="cd03392">
    <property type="entry name" value="PAP2_like_2"/>
    <property type="match status" value="1"/>
</dbReference>
<feature type="transmembrane region" description="Helical" evidence="7">
    <location>
        <begin position="64"/>
        <end position="89"/>
    </location>
</feature>
<feature type="transmembrane region" description="Helical" evidence="7">
    <location>
        <begin position="12"/>
        <end position="34"/>
    </location>
</feature>
<sequence>MPSLPRSLRSPASVAAVVGLALVVLGLVAFVAVYDWVQNREDLARYDQPILDALVAVRSAPTTAILTTVTTVSGPVVLPMLVALGALLWGFRGRQWWSAGLLVGAMVVAVGSSTVIKIAVGRARPDQTLWVVPGAESSASFPSGHTIGAATFLLVLGYLAWVRNPTWRTATAWLVAAVLGMALVAFSRLYLGYHFATDTVASMALALAVLGGVVMLDRRRAAGAARATVGRD</sequence>
<evidence type="ECO:0000256" key="7">
    <source>
        <dbReference type="SAM" id="Phobius"/>
    </source>
</evidence>
<comment type="caution">
    <text evidence="9">The sequence shown here is derived from an EMBL/GenBank/DDBJ whole genome shotgun (WGS) entry which is preliminary data.</text>
</comment>
<evidence type="ECO:0000256" key="1">
    <source>
        <dbReference type="ARBA" id="ARBA00004651"/>
    </source>
</evidence>
<evidence type="ECO:0000256" key="4">
    <source>
        <dbReference type="ARBA" id="ARBA00022801"/>
    </source>
</evidence>
<evidence type="ECO:0000313" key="9">
    <source>
        <dbReference type="EMBL" id="MDO8107201.1"/>
    </source>
</evidence>
<dbReference type="InterPro" id="IPR036938">
    <property type="entry name" value="PAP2/HPO_sf"/>
</dbReference>
<dbReference type="InterPro" id="IPR000326">
    <property type="entry name" value="PAP2/HPO"/>
</dbReference>
<keyword evidence="3 7" id="KW-0812">Transmembrane</keyword>
<protein>
    <submittedName>
        <fullName evidence="9">Phosphatase PAP2 family protein</fullName>
    </submittedName>
</protein>
<feature type="domain" description="Phosphatidic acid phosphatase type 2/haloperoxidase" evidence="8">
    <location>
        <begin position="99"/>
        <end position="216"/>
    </location>
</feature>
<feature type="transmembrane region" description="Helical" evidence="7">
    <location>
        <begin position="199"/>
        <end position="216"/>
    </location>
</feature>
<gene>
    <name evidence="9" type="ORF">Q6348_08330</name>
</gene>
<dbReference type="SMART" id="SM00014">
    <property type="entry name" value="acidPPc"/>
    <property type="match status" value="1"/>
</dbReference>
<dbReference type="SUPFAM" id="SSF48317">
    <property type="entry name" value="Acid phosphatase/Vanadium-dependent haloperoxidase"/>
    <property type="match status" value="1"/>
</dbReference>
<feature type="transmembrane region" description="Helical" evidence="7">
    <location>
        <begin position="96"/>
        <end position="120"/>
    </location>
</feature>
<keyword evidence="6 7" id="KW-0472">Membrane</keyword>
<evidence type="ECO:0000256" key="5">
    <source>
        <dbReference type="ARBA" id="ARBA00022989"/>
    </source>
</evidence>
<dbReference type="Pfam" id="PF01569">
    <property type="entry name" value="PAP2"/>
    <property type="match status" value="1"/>
</dbReference>
<feature type="transmembrane region" description="Helical" evidence="7">
    <location>
        <begin position="173"/>
        <end position="193"/>
    </location>
</feature>
<accession>A0ABT9DCZ8</accession>
<keyword evidence="5 7" id="KW-1133">Transmembrane helix</keyword>
<evidence type="ECO:0000256" key="6">
    <source>
        <dbReference type="ARBA" id="ARBA00023136"/>
    </source>
</evidence>
<proteinExistence type="predicted"/>
<dbReference type="PANTHER" id="PTHR14969:SF62">
    <property type="entry name" value="DECAPRENYLPHOSPHORYL-5-PHOSPHORIBOSE PHOSPHATASE RV3807C-RELATED"/>
    <property type="match status" value="1"/>
</dbReference>
<dbReference type="PANTHER" id="PTHR14969">
    <property type="entry name" value="SPHINGOSINE-1-PHOSPHATE PHOSPHOHYDROLASE"/>
    <property type="match status" value="1"/>
</dbReference>
<comment type="subcellular location">
    <subcellularLocation>
        <location evidence="1">Cell membrane</location>
        <topology evidence="1">Multi-pass membrane protein</topology>
    </subcellularLocation>
</comment>
<dbReference type="Proteomes" id="UP001232536">
    <property type="component" value="Unassembled WGS sequence"/>
</dbReference>
<reference evidence="9 10" key="1">
    <citation type="submission" date="2023-07" db="EMBL/GenBank/DDBJ databases">
        <title>Description of novel actinomycetes strains, isolated from tidal flat sediment.</title>
        <authorList>
            <person name="Lu C."/>
        </authorList>
    </citation>
    <scope>NUCLEOTIDE SEQUENCE [LARGE SCALE GENOMIC DNA]</scope>
    <source>
        <strain evidence="9 10">SYSU T00b441</strain>
    </source>
</reference>
<organism evidence="9 10">
    <name type="scientific">Actinotalea lenta</name>
    <dbReference type="NCBI Taxonomy" id="3064654"/>
    <lineage>
        <taxon>Bacteria</taxon>
        <taxon>Bacillati</taxon>
        <taxon>Actinomycetota</taxon>
        <taxon>Actinomycetes</taxon>
        <taxon>Micrococcales</taxon>
        <taxon>Cellulomonadaceae</taxon>
        <taxon>Actinotalea</taxon>
    </lineage>
</organism>
<keyword evidence="2" id="KW-1003">Cell membrane</keyword>
<dbReference type="EMBL" id="JAUQYP010000001">
    <property type="protein sequence ID" value="MDO8107201.1"/>
    <property type="molecule type" value="Genomic_DNA"/>
</dbReference>
<evidence type="ECO:0000256" key="2">
    <source>
        <dbReference type="ARBA" id="ARBA00022475"/>
    </source>
</evidence>
<dbReference type="Gene3D" id="1.20.144.10">
    <property type="entry name" value="Phosphatidic acid phosphatase type 2/haloperoxidase"/>
    <property type="match status" value="2"/>
</dbReference>
<evidence type="ECO:0000259" key="8">
    <source>
        <dbReference type="SMART" id="SM00014"/>
    </source>
</evidence>